<reference evidence="4" key="2">
    <citation type="submission" date="2020-09" db="EMBL/GenBank/DDBJ databases">
        <authorList>
            <person name="Kikuchi T."/>
        </authorList>
    </citation>
    <scope>NUCLEOTIDE SEQUENCE</scope>
    <source>
        <strain evidence="4">Ka4C1</strain>
    </source>
</reference>
<dbReference type="InterPro" id="IPR036770">
    <property type="entry name" value="Ankyrin_rpt-contain_sf"/>
</dbReference>
<dbReference type="InterPro" id="IPR002110">
    <property type="entry name" value="Ankyrin_rpt"/>
</dbReference>
<evidence type="ECO:0000313" key="5">
    <source>
        <dbReference type="Proteomes" id="UP000095284"/>
    </source>
</evidence>
<accession>A0A1I7SDQ5</accession>
<feature type="repeat" description="ANK" evidence="3">
    <location>
        <begin position="135"/>
        <end position="167"/>
    </location>
</feature>
<feature type="repeat" description="ANK" evidence="3">
    <location>
        <begin position="101"/>
        <end position="123"/>
    </location>
</feature>
<dbReference type="Proteomes" id="UP000095284">
    <property type="component" value="Unplaced"/>
</dbReference>
<dbReference type="PROSITE" id="PS50297">
    <property type="entry name" value="ANK_REP_REGION"/>
    <property type="match status" value="2"/>
</dbReference>
<dbReference type="PANTHER" id="PTHR24171">
    <property type="entry name" value="ANKYRIN REPEAT DOMAIN-CONTAINING PROTEIN 39-RELATED"/>
    <property type="match status" value="1"/>
</dbReference>
<evidence type="ECO:0000256" key="1">
    <source>
        <dbReference type="ARBA" id="ARBA00022737"/>
    </source>
</evidence>
<dbReference type="OrthoDB" id="207120at2759"/>
<dbReference type="Pfam" id="PF13637">
    <property type="entry name" value="Ank_4"/>
    <property type="match status" value="1"/>
</dbReference>
<evidence type="ECO:0000313" key="7">
    <source>
        <dbReference type="WBParaSite" id="BXY_1116200.1"/>
    </source>
</evidence>
<dbReference type="Proteomes" id="UP000659654">
    <property type="component" value="Unassembled WGS sequence"/>
</dbReference>
<dbReference type="SMR" id="A0A1I7SDQ5"/>
<protein>
    <submittedName>
        <fullName evidence="4">(pine wood nematode) hypothetical protein</fullName>
    </submittedName>
</protein>
<dbReference type="Pfam" id="PF00023">
    <property type="entry name" value="Ank"/>
    <property type="match status" value="1"/>
</dbReference>
<dbReference type="EMBL" id="CAJFCV020000001">
    <property type="protein sequence ID" value="CAG9084427.1"/>
    <property type="molecule type" value="Genomic_DNA"/>
</dbReference>
<evidence type="ECO:0000313" key="6">
    <source>
        <dbReference type="Proteomes" id="UP000659654"/>
    </source>
</evidence>
<dbReference type="SMART" id="SM00248">
    <property type="entry name" value="ANK"/>
    <property type="match status" value="3"/>
</dbReference>
<dbReference type="WBParaSite" id="BXY_1116200.1">
    <property type="protein sequence ID" value="BXY_1116200.1"/>
    <property type="gene ID" value="BXY_1116200"/>
</dbReference>
<dbReference type="SUPFAM" id="SSF48403">
    <property type="entry name" value="Ankyrin repeat"/>
    <property type="match status" value="1"/>
</dbReference>
<proteinExistence type="predicted"/>
<dbReference type="EMBL" id="CAJFDI010000001">
    <property type="protein sequence ID" value="CAD5209405.1"/>
    <property type="molecule type" value="Genomic_DNA"/>
</dbReference>
<sequence length="209" mass="22835">MIPIPPKPGKVNAYYVSNEISHNNIIIGEGETVFVEECKPTPELCLVTGTHGVCELPLNRVKSTDFELISNPVHEAAKRGNVQLLESCLQHGMSVNSLDKSGSTPLYWASLNGHLNVVERLLQCEKVDVSSQNKMGDTALHSAARKGYLKTCESLVKAGAPLNVANNDGKTPLDLSLNPEISSFIKLSLEKIPPEDHIKEYQSSDEEET</sequence>
<keyword evidence="6" id="KW-1185">Reference proteome</keyword>
<evidence type="ECO:0000313" key="4">
    <source>
        <dbReference type="EMBL" id="CAD5209405.1"/>
    </source>
</evidence>
<evidence type="ECO:0000256" key="3">
    <source>
        <dbReference type="PROSITE-ProRule" id="PRU00023"/>
    </source>
</evidence>
<keyword evidence="1" id="KW-0677">Repeat</keyword>
<organism evidence="5 7">
    <name type="scientific">Bursaphelenchus xylophilus</name>
    <name type="common">Pinewood nematode worm</name>
    <name type="synonym">Aphelenchoides xylophilus</name>
    <dbReference type="NCBI Taxonomy" id="6326"/>
    <lineage>
        <taxon>Eukaryota</taxon>
        <taxon>Metazoa</taxon>
        <taxon>Ecdysozoa</taxon>
        <taxon>Nematoda</taxon>
        <taxon>Chromadorea</taxon>
        <taxon>Rhabditida</taxon>
        <taxon>Tylenchina</taxon>
        <taxon>Tylenchomorpha</taxon>
        <taxon>Aphelenchoidea</taxon>
        <taxon>Aphelenchoididae</taxon>
        <taxon>Bursaphelenchus</taxon>
    </lineage>
</organism>
<dbReference type="AlphaFoldDB" id="A0A1I7SDQ5"/>
<name>A0A1I7SDQ5_BURXY</name>
<dbReference type="PROSITE" id="PS50088">
    <property type="entry name" value="ANK_REPEAT"/>
    <property type="match status" value="3"/>
</dbReference>
<gene>
    <name evidence="4" type="ORF">BXYJ_LOCUS1426</name>
</gene>
<dbReference type="eggNOG" id="ENOG502QTZB">
    <property type="taxonomic scope" value="Eukaryota"/>
</dbReference>
<keyword evidence="2 3" id="KW-0040">ANK repeat</keyword>
<evidence type="ECO:0000256" key="2">
    <source>
        <dbReference type="ARBA" id="ARBA00023043"/>
    </source>
</evidence>
<dbReference type="Gene3D" id="1.25.40.20">
    <property type="entry name" value="Ankyrin repeat-containing domain"/>
    <property type="match status" value="1"/>
</dbReference>
<feature type="repeat" description="ANK" evidence="3">
    <location>
        <begin position="71"/>
        <end position="100"/>
    </location>
</feature>
<reference evidence="7" key="1">
    <citation type="submission" date="2016-11" db="UniProtKB">
        <authorList>
            <consortium name="WormBaseParasite"/>
        </authorList>
    </citation>
    <scope>IDENTIFICATION</scope>
</reference>
<dbReference type="Proteomes" id="UP000582659">
    <property type="component" value="Unassembled WGS sequence"/>
</dbReference>